<dbReference type="Proteomes" id="UP000030063">
    <property type="component" value="Unassembled WGS sequence"/>
</dbReference>
<protein>
    <recommendedName>
        <fullName evidence="3">Carnitine dehydratase</fullName>
    </recommendedName>
</protein>
<dbReference type="AlphaFoldDB" id="A0A0A1YN21"/>
<dbReference type="eggNOG" id="COG1804">
    <property type="taxonomic scope" value="Bacteria"/>
</dbReference>
<keyword evidence="2" id="KW-1185">Reference proteome</keyword>
<dbReference type="Pfam" id="PF02515">
    <property type="entry name" value="CoA_transf_3"/>
    <property type="match status" value="2"/>
</dbReference>
<dbReference type="SUPFAM" id="SSF89796">
    <property type="entry name" value="CoA-transferase family III (CaiB/BaiF)"/>
    <property type="match status" value="2"/>
</dbReference>
<evidence type="ECO:0008006" key="3">
    <source>
        <dbReference type="Google" id="ProtNLM"/>
    </source>
</evidence>
<evidence type="ECO:0000313" key="1">
    <source>
        <dbReference type="EMBL" id="KFX70476.1"/>
    </source>
</evidence>
<name>A0A0A1YN21_9PSED</name>
<reference evidence="1 2" key="1">
    <citation type="journal article" date="2014" name="Genome Announc.">
        <title>Draft Genome Sequence of Petroleum Oil-Degrading Marine Bacterium Pseudomonas taeanensis Strain MS-3, Isolated from a Crude Oil-Contaminated Seashore.</title>
        <authorList>
            <person name="Lee S.Y."/>
            <person name="Kim S.H."/>
            <person name="Lee D.G."/>
            <person name="Shin S."/>
            <person name="Yun S.H."/>
            <person name="Choi C.W."/>
            <person name="Chung Y.H."/>
            <person name="Choi J.S."/>
            <person name="Kahng H.Y."/>
            <person name="Kim S.I."/>
        </authorList>
    </citation>
    <scope>NUCLEOTIDE SEQUENCE [LARGE SCALE GENOMIC DNA]</scope>
    <source>
        <strain evidence="1 2">MS-3</strain>
    </source>
</reference>
<organism evidence="1 2">
    <name type="scientific">Pseudomonas taeanensis MS-3</name>
    <dbReference type="NCBI Taxonomy" id="1395571"/>
    <lineage>
        <taxon>Bacteria</taxon>
        <taxon>Pseudomonadati</taxon>
        <taxon>Pseudomonadota</taxon>
        <taxon>Gammaproteobacteria</taxon>
        <taxon>Pseudomonadales</taxon>
        <taxon>Pseudomonadaceae</taxon>
        <taxon>Pseudomonas</taxon>
    </lineage>
</organism>
<dbReference type="GO" id="GO:0003824">
    <property type="term" value="F:catalytic activity"/>
    <property type="evidence" value="ECO:0007669"/>
    <property type="project" value="InterPro"/>
</dbReference>
<dbReference type="EMBL" id="AWSQ01000001">
    <property type="protein sequence ID" value="KFX70476.1"/>
    <property type="molecule type" value="Genomic_DNA"/>
</dbReference>
<dbReference type="STRING" id="1395571.TMS3_0100590"/>
<proteinExistence type="predicted"/>
<dbReference type="InterPro" id="IPR044855">
    <property type="entry name" value="CoA-Trfase_III_dom3_sf"/>
</dbReference>
<sequence>MKAIQQRPLSGYRVVDFGQYIAGPAVAMMLADQGAEVVHIDPPQGPRWDNPADAILNRGKQRISLDLHGEQDRKLALELIRNADVLIENFRPGVMARLGLGPEQVKVINPSLVYLSLPGFAEKDAEHAALPAWEGIIAAAVGQFTDMGLSRVLMGISPSFSPLPLASAYASVLGATAVTLALFDRVKTGQGERIEVPIAAALMEGLAYNSMHIEGLPERYKSLREREIERRRTNDLPLNLHYADLQEFLDPFYRTYVCQDGRPFYAVCCSHSRHPIGCLKVLGLWDEVRAAGIPTHSPYLDVADWPDGADCTLLSYPLSREWAELVSSKMKAAFQTKPAYEWQRLFGEAGVPGCAHQLTSEWLASEHALQSASVLEVEDPRFGTMRQLGNICWLQGDEAVTEKQPAQSPTTDRAGVLKLLASWRERAVPQPAAGEAPAARGWLDGIKILDLTNVIAGPTIACTLARFGAEIISIDPAKPALDPWNTSVFGMQANQGKQSVLLDLQSQQGQAVLDKLLMHVDVITINGSDTQLARLGLSVERLQRINPELILCQFDAYGGPKRGPRSDQPGYDDLVQATTGIMARFGGGMQTPEEHAHFGTIDVLGGYCAAQAIGVALVKRAHGHGGSLARSSLVAAGQLIQVPFMYDYAGRGPFDEPSGREVKGANAFYRCYQTLDGWLFLALNRQTQQAALGRVLDLSGLESADNSAAEQRLERLFASQTMNHWQALLAPLDIGCQPLGRMSQLREASLMNEASGIDLHGAKTVAFIEYPEHPCGHSVALIAPNSIRLQRARVKLPSVMPKYGSHTRAVLQQLGCAAADIEQMIEQGVAAEQWAERYLPT</sequence>
<evidence type="ECO:0000313" key="2">
    <source>
        <dbReference type="Proteomes" id="UP000030063"/>
    </source>
</evidence>
<dbReference type="PANTHER" id="PTHR48228">
    <property type="entry name" value="SUCCINYL-COA--D-CITRAMALATE COA-TRANSFERASE"/>
    <property type="match status" value="1"/>
</dbReference>
<comment type="caution">
    <text evidence="1">The sequence shown here is derived from an EMBL/GenBank/DDBJ whole genome shotgun (WGS) entry which is preliminary data.</text>
</comment>
<dbReference type="RefSeq" id="WP_029866026.1">
    <property type="nucleotide sequence ID" value="NZ_AWSQ01000001.1"/>
</dbReference>
<dbReference type="PANTHER" id="PTHR48228:SF5">
    <property type="entry name" value="ALPHA-METHYLACYL-COA RACEMASE"/>
    <property type="match status" value="1"/>
</dbReference>
<dbReference type="InterPro" id="IPR003673">
    <property type="entry name" value="CoA-Trfase_fam_III"/>
</dbReference>
<dbReference type="InterPro" id="IPR050509">
    <property type="entry name" value="CoA-transferase_III"/>
</dbReference>
<gene>
    <name evidence="1" type="ORF">TMS3_0100590</name>
</gene>
<dbReference type="Gene3D" id="3.30.1540.10">
    <property type="entry name" value="formyl-coa transferase, domain 3"/>
    <property type="match status" value="1"/>
</dbReference>
<dbReference type="InterPro" id="IPR023606">
    <property type="entry name" value="CoA-Trfase_III_dom_1_sf"/>
</dbReference>
<accession>A0A0A1YN21</accession>
<dbReference type="Gene3D" id="3.40.50.10540">
    <property type="entry name" value="Crotonobetainyl-coa:carnitine coa-transferase, domain 1"/>
    <property type="match status" value="3"/>
</dbReference>